<accession>A0A1C1D0P2</accession>
<feature type="region of interest" description="Disordered" evidence="1">
    <location>
        <begin position="185"/>
        <end position="216"/>
    </location>
</feature>
<protein>
    <submittedName>
        <fullName evidence="2">Uncharacterized protein</fullName>
    </submittedName>
</protein>
<feature type="region of interest" description="Disordered" evidence="1">
    <location>
        <begin position="112"/>
        <end position="169"/>
    </location>
</feature>
<organism evidence="2 3">
    <name type="scientific">Cladophialophora carrionii</name>
    <dbReference type="NCBI Taxonomy" id="86049"/>
    <lineage>
        <taxon>Eukaryota</taxon>
        <taxon>Fungi</taxon>
        <taxon>Dikarya</taxon>
        <taxon>Ascomycota</taxon>
        <taxon>Pezizomycotina</taxon>
        <taxon>Eurotiomycetes</taxon>
        <taxon>Chaetothyriomycetidae</taxon>
        <taxon>Chaetothyriales</taxon>
        <taxon>Herpotrichiellaceae</taxon>
        <taxon>Cladophialophora</taxon>
    </lineage>
</organism>
<dbReference type="EMBL" id="LGRB01000004">
    <property type="protein sequence ID" value="OCT54342.1"/>
    <property type="molecule type" value="Genomic_DNA"/>
</dbReference>
<feature type="region of interest" description="Disordered" evidence="1">
    <location>
        <begin position="306"/>
        <end position="331"/>
    </location>
</feature>
<feature type="compositionally biased region" description="Low complexity" evidence="1">
    <location>
        <begin position="265"/>
        <end position="278"/>
    </location>
</feature>
<feature type="compositionally biased region" description="Pro residues" evidence="1">
    <location>
        <begin position="188"/>
        <end position="198"/>
    </location>
</feature>
<dbReference type="AlphaFoldDB" id="A0A1C1D0P2"/>
<evidence type="ECO:0000256" key="1">
    <source>
        <dbReference type="SAM" id="MobiDB-lite"/>
    </source>
</evidence>
<proteinExistence type="predicted"/>
<reference evidence="3" key="1">
    <citation type="submission" date="2015-07" db="EMBL/GenBank/DDBJ databases">
        <authorList>
            <person name="Teixeira M.M."/>
            <person name="Souza R.C."/>
            <person name="Almeida L.G."/>
            <person name="Vicente V.A."/>
            <person name="de Hoog S."/>
            <person name="Bocca A.L."/>
            <person name="de Almeida S.R."/>
            <person name="Vasconcelos A.T."/>
            <person name="Felipe M.S."/>
        </authorList>
    </citation>
    <scope>NUCLEOTIDE SEQUENCE [LARGE SCALE GENOMIC DNA]</scope>
    <source>
        <strain evidence="3">KSF</strain>
    </source>
</reference>
<feature type="compositionally biased region" description="Basic and acidic residues" evidence="1">
    <location>
        <begin position="149"/>
        <end position="163"/>
    </location>
</feature>
<dbReference type="Proteomes" id="UP000094526">
    <property type="component" value="Unassembled WGS sequence"/>
</dbReference>
<feature type="region of interest" description="Disordered" evidence="1">
    <location>
        <begin position="53"/>
        <end position="90"/>
    </location>
</feature>
<gene>
    <name evidence="2" type="ORF">CLCR_00882</name>
</gene>
<evidence type="ECO:0000313" key="3">
    <source>
        <dbReference type="Proteomes" id="UP000094526"/>
    </source>
</evidence>
<comment type="caution">
    <text evidence="2">The sequence shown here is derived from an EMBL/GenBank/DDBJ whole genome shotgun (WGS) entry which is preliminary data.</text>
</comment>
<dbReference type="VEuPathDB" id="FungiDB:CLCR_00882"/>
<name>A0A1C1D0P2_9EURO</name>
<feature type="compositionally biased region" description="Polar residues" evidence="1">
    <location>
        <begin position="78"/>
        <end position="90"/>
    </location>
</feature>
<feature type="region of interest" description="Disordered" evidence="1">
    <location>
        <begin position="233"/>
        <end position="287"/>
    </location>
</feature>
<sequence length="375" mass="41615">MAPSLNKVRDIYRGVVAYQLLRSFKVDGYLRGSRGTNFEEFIHGIYGERRQLNQPTTSSLLPDDEEDWTDVQADGTAPRNSKQSPETRQSYLKVKKAKITVEIPSKTSKSFLLSKSTLSPDSTRAQERKDSQQVNRTADAGTQYGHTAAKAEKVEQIDQKPDVAKQSSPAPEMNLFIEELLRHAAIPSPTPPPPPPLPVVEKPKRQRSKAFTGSPVDAVATRVKSISAIDLTVEDDQSSGTHNAAPRQRKVRAPENSPELFQARPTAKAKGKTPTTAASRQSKQTGIQNHFRKIVKANGCPSKILAGRKRTYQEDGKEEEDDDAGDRDDDLQIVSETTRTIRRQSYLRTTTRTQPTAVLTVRSRSLSESINVANR</sequence>
<feature type="compositionally biased region" description="Acidic residues" evidence="1">
    <location>
        <begin position="316"/>
        <end position="331"/>
    </location>
</feature>
<keyword evidence="3" id="KW-1185">Reference proteome</keyword>
<dbReference type="OrthoDB" id="4121281at2759"/>
<dbReference type="VEuPathDB" id="FungiDB:G647_01616"/>
<evidence type="ECO:0000313" key="2">
    <source>
        <dbReference type="EMBL" id="OCT54342.1"/>
    </source>
</evidence>